<dbReference type="Proteomes" id="UP000789860">
    <property type="component" value="Unassembled WGS sequence"/>
</dbReference>
<keyword evidence="2" id="KW-1185">Reference proteome</keyword>
<reference evidence="1" key="1">
    <citation type="submission" date="2021-06" db="EMBL/GenBank/DDBJ databases">
        <authorList>
            <person name="Kallberg Y."/>
            <person name="Tangrot J."/>
            <person name="Rosling A."/>
        </authorList>
    </citation>
    <scope>NUCLEOTIDE SEQUENCE</scope>
    <source>
        <strain evidence="1">AU212A</strain>
    </source>
</reference>
<protein>
    <submittedName>
        <fullName evidence="1">1533_t:CDS:1</fullName>
    </submittedName>
</protein>
<organism evidence="1 2">
    <name type="scientific">Scutellospora calospora</name>
    <dbReference type="NCBI Taxonomy" id="85575"/>
    <lineage>
        <taxon>Eukaryota</taxon>
        <taxon>Fungi</taxon>
        <taxon>Fungi incertae sedis</taxon>
        <taxon>Mucoromycota</taxon>
        <taxon>Glomeromycotina</taxon>
        <taxon>Glomeromycetes</taxon>
        <taxon>Diversisporales</taxon>
        <taxon>Gigasporaceae</taxon>
        <taxon>Scutellospora</taxon>
    </lineage>
</organism>
<gene>
    <name evidence="1" type="ORF">SCALOS_LOCUS5043</name>
</gene>
<feature type="non-terminal residue" evidence="1">
    <location>
        <position position="356"/>
    </location>
</feature>
<sequence>YGQNTISKKYNSKSHEKRRDEVKKREKVLEAIHNIFQAERIDDKLFIKFNGGMKGEIHLALNDLLRQQLPGWLVLNDVVSVVNRNKFRPDIGGWNIRPTRQQKIAPIINSSPPPLLWIEMTSDHDHSLHKISYVQPYCSNTEFVLIVIPFGTSPFQTNPNPDVDSVVATVPKATRPSRVLYLGHWAVADSDKLISNLGCIKNNKGVILKGNVYKRSGFIRIDLRINSIHTSVSVHILVAQAFISNPENKPYVNHINGIKYDNLAVNLEWVTPKKTLDENVIQIWNSIYLADNILKITGNSISEFCSGKQNTASGRRVQLTNGLIIHKSLYAGYYRIGYVHKYHIHCLVTLAFCPKE</sequence>
<dbReference type="EMBL" id="CAJVPM010007555">
    <property type="protein sequence ID" value="CAG8546889.1"/>
    <property type="molecule type" value="Genomic_DNA"/>
</dbReference>
<comment type="caution">
    <text evidence="1">The sequence shown here is derived from an EMBL/GenBank/DDBJ whole genome shotgun (WGS) entry which is preliminary data.</text>
</comment>
<name>A0ACA9LRN9_9GLOM</name>
<accession>A0ACA9LRN9</accession>
<feature type="non-terminal residue" evidence="1">
    <location>
        <position position="1"/>
    </location>
</feature>
<evidence type="ECO:0000313" key="1">
    <source>
        <dbReference type="EMBL" id="CAG8546889.1"/>
    </source>
</evidence>
<proteinExistence type="predicted"/>
<evidence type="ECO:0000313" key="2">
    <source>
        <dbReference type="Proteomes" id="UP000789860"/>
    </source>
</evidence>